<dbReference type="Proteomes" id="UP000020773">
    <property type="component" value="Unassembled WGS sequence"/>
</dbReference>
<sequence length="120" mass="13411">MDGLGAESDEFAFVLSLSRCFCYILSVCFCGATGEKKAPVRGSAHNNICEEAKHIDILSERSKHFPEMLTSFARNVCFFLGKCTVFNPKCPLLWLEKPPSCTEKSAAAFYFILSGRRRSQ</sequence>
<evidence type="ECO:0000313" key="2">
    <source>
        <dbReference type="EMBL" id="EXY88954.1"/>
    </source>
</evidence>
<evidence type="ECO:0000313" key="3">
    <source>
        <dbReference type="Proteomes" id="UP000020773"/>
    </source>
</evidence>
<reference evidence="2 3" key="1">
    <citation type="submission" date="2014-02" db="EMBL/GenBank/DDBJ databases">
        <authorList>
            <person name="Sears C."/>
            <person name="Carroll K."/>
            <person name="Sack B.R."/>
            <person name="Qadri F."/>
            <person name="Myers L.L."/>
            <person name="Chung G.-T."/>
            <person name="Escheverria P."/>
            <person name="Fraser C.M."/>
            <person name="Sadzewicz L."/>
            <person name="Shefchek K.A."/>
            <person name="Tallon L."/>
            <person name="Das S.P."/>
            <person name="Daugherty S."/>
            <person name="Mongodin E.F."/>
        </authorList>
    </citation>
    <scope>NUCLEOTIDE SEQUENCE [LARGE SCALE GENOMIC DNA]</scope>
    <source>
        <strain evidence="3">3998T(B)3</strain>
    </source>
</reference>
<keyword evidence="1" id="KW-0472">Membrane</keyword>
<comment type="caution">
    <text evidence="2">The sequence shown here is derived from an EMBL/GenBank/DDBJ whole genome shotgun (WGS) entry which is preliminary data.</text>
</comment>
<dbReference type="EMBL" id="JGDB01000262">
    <property type="protein sequence ID" value="EXY88954.1"/>
    <property type="molecule type" value="Genomic_DNA"/>
</dbReference>
<organism evidence="2 3">
    <name type="scientific">Bacteroides fragilis str. 3998T(B)3</name>
    <dbReference type="NCBI Taxonomy" id="1339316"/>
    <lineage>
        <taxon>Bacteria</taxon>
        <taxon>Pseudomonadati</taxon>
        <taxon>Bacteroidota</taxon>
        <taxon>Bacteroidia</taxon>
        <taxon>Bacteroidales</taxon>
        <taxon>Bacteroidaceae</taxon>
        <taxon>Bacteroides</taxon>
    </lineage>
</organism>
<keyword evidence="1" id="KW-1133">Transmembrane helix</keyword>
<evidence type="ECO:0000256" key="1">
    <source>
        <dbReference type="SAM" id="Phobius"/>
    </source>
</evidence>
<gene>
    <name evidence="2" type="ORF">M125_4407</name>
</gene>
<dbReference type="AlphaFoldDB" id="A0A015TX06"/>
<name>A0A015TX06_BACFG</name>
<feature type="transmembrane region" description="Helical" evidence="1">
    <location>
        <begin position="12"/>
        <end position="32"/>
    </location>
</feature>
<keyword evidence="1" id="KW-0812">Transmembrane</keyword>
<accession>A0A015TX06</accession>
<protein>
    <submittedName>
        <fullName evidence="2">Uncharacterized protein</fullName>
    </submittedName>
</protein>
<proteinExistence type="predicted"/>